<keyword evidence="12" id="KW-0482">Metalloprotease</keyword>
<dbReference type="GO" id="GO:0008180">
    <property type="term" value="C:COP9 signalosome"/>
    <property type="evidence" value="ECO:0007669"/>
    <property type="project" value="UniProtKB-KW"/>
</dbReference>
<evidence type="ECO:0000313" key="16">
    <source>
        <dbReference type="Proteomes" id="UP000186594"/>
    </source>
</evidence>
<keyword evidence="13" id="KW-0539">Nucleus</keyword>
<evidence type="ECO:0000256" key="10">
    <source>
        <dbReference type="ARBA" id="ARBA00022801"/>
    </source>
</evidence>
<dbReference type="STRING" id="1198029.A0A1U7LKA8"/>
<evidence type="ECO:0000256" key="3">
    <source>
        <dbReference type="ARBA" id="ARBA00006008"/>
    </source>
</evidence>
<dbReference type="GO" id="GO:0046872">
    <property type="term" value="F:metal ion binding"/>
    <property type="evidence" value="ECO:0007669"/>
    <property type="project" value="UniProtKB-KW"/>
</dbReference>
<dbReference type="InterPro" id="IPR037518">
    <property type="entry name" value="MPN"/>
</dbReference>
<dbReference type="InterPro" id="IPR050242">
    <property type="entry name" value="JAMM_MPN+_peptidase_M67A"/>
</dbReference>
<dbReference type="FunFam" id="3.40.140.10:FF:000203">
    <property type="entry name" value="COP9 signalosome complex subunit 5"/>
    <property type="match status" value="1"/>
</dbReference>
<dbReference type="GO" id="GO:0006508">
    <property type="term" value="P:proteolysis"/>
    <property type="evidence" value="ECO:0007669"/>
    <property type="project" value="UniProtKB-KW"/>
</dbReference>
<dbReference type="OrthoDB" id="605656at2759"/>
<comment type="similarity">
    <text evidence="3">Belongs to the peptidase M67A family. CSN5 subfamily.</text>
</comment>
<dbReference type="PANTHER" id="PTHR10410">
    <property type="entry name" value="EUKARYOTIC TRANSLATION INITIATION FACTOR 3 -RELATED"/>
    <property type="match status" value="1"/>
</dbReference>
<evidence type="ECO:0000256" key="4">
    <source>
        <dbReference type="ARBA" id="ARBA00011098"/>
    </source>
</evidence>
<dbReference type="GO" id="GO:0008237">
    <property type="term" value="F:metallopeptidase activity"/>
    <property type="evidence" value="ECO:0007669"/>
    <property type="project" value="UniProtKB-KW"/>
</dbReference>
<evidence type="ECO:0000256" key="1">
    <source>
        <dbReference type="ARBA" id="ARBA00004123"/>
    </source>
</evidence>
<comment type="caution">
    <text evidence="15">The sequence shown here is derived from an EMBL/GenBank/DDBJ whole genome shotgun (WGS) entry which is preliminary data.</text>
</comment>
<dbReference type="Proteomes" id="UP000186594">
    <property type="component" value="Unassembled WGS sequence"/>
</dbReference>
<dbReference type="EMBL" id="LXFE01002328">
    <property type="protein sequence ID" value="OLL23068.1"/>
    <property type="molecule type" value="Genomic_DNA"/>
</dbReference>
<dbReference type="AlphaFoldDB" id="A0A1U7LKA8"/>
<dbReference type="PROSITE" id="PS50249">
    <property type="entry name" value="MPN"/>
    <property type="match status" value="1"/>
</dbReference>
<evidence type="ECO:0000256" key="11">
    <source>
        <dbReference type="ARBA" id="ARBA00022833"/>
    </source>
</evidence>
<dbReference type="SUPFAM" id="SSF102712">
    <property type="entry name" value="JAB1/MPN domain"/>
    <property type="match status" value="1"/>
</dbReference>
<dbReference type="SMART" id="SM00232">
    <property type="entry name" value="JAB_MPN"/>
    <property type="match status" value="1"/>
</dbReference>
<sequence length="183" mass="20301">MDDDRAQLQFEIENGIEILDAATDAIYEYNREEQCKINEAQPWKTDPNHFAKAKISAVALIKMAGSIEVMGLMQGKIRGDTFIIMDAFPLPVEGTETRVNAAAEAYEYMGDYLETVQKINKPENVVGWWQVSGIAYAEARHSHPGYGCWLSGIDVNTQFQNQQFQDPWLALVVGAAAGGLIAD</sequence>
<comment type="subunit">
    <text evidence="4">Component of the COP9 signalosome (CSN) complex.</text>
</comment>
<dbReference type="GO" id="GO:0005737">
    <property type="term" value="C:cytoplasm"/>
    <property type="evidence" value="ECO:0007669"/>
    <property type="project" value="UniProtKB-SubCell"/>
</dbReference>
<proteinExistence type="inferred from homology"/>
<organism evidence="15 16">
    <name type="scientific">Neolecta irregularis (strain DAH-3)</name>
    <dbReference type="NCBI Taxonomy" id="1198029"/>
    <lineage>
        <taxon>Eukaryota</taxon>
        <taxon>Fungi</taxon>
        <taxon>Dikarya</taxon>
        <taxon>Ascomycota</taxon>
        <taxon>Taphrinomycotina</taxon>
        <taxon>Neolectales</taxon>
        <taxon>Neolectaceae</taxon>
        <taxon>Neolecta</taxon>
    </lineage>
</organism>
<keyword evidence="9" id="KW-0736">Signalosome</keyword>
<dbReference type="GO" id="GO:0019784">
    <property type="term" value="F:deNEDDylase activity"/>
    <property type="evidence" value="ECO:0007669"/>
    <property type="project" value="EnsemblFungi"/>
</dbReference>
<keyword evidence="6" id="KW-0963">Cytoplasm</keyword>
<dbReference type="Gene3D" id="3.40.140.10">
    <property type="entry name" value="Cytidine Deaminase, domain 2"/>
    <property type="match status" value="1"/>
</dbReference>
<evidence type="ECO:0000256" key="7">
    <source>
        <dbReference type="ARBA" id="ARBA00022670"/>
    </source>
</evidence>
<dbReference type="InterPro" id="IPR000555">
    <property type="entry name" value="JAMM/MPN+_dom"/>
</dbReference>
<accession>A0A1U7LKA8</accession>
<keyword evidence="8" id="KW-0479">Metal-binding</keyword>
<evidence type="ECO:0000256" key="12">
    <source>
        <dbReference type="ARBA" id="ARBA00023049"/>
    </source>
</evidence>
<evidence type="ECO:0000256" key="2">
    <source>
        <dbReference type="ARBA" id="ARBA00004496"/>
    </source>
</evidence>
<keyword evidence="10" id="KW-0378">Hydrolase</keyword>
<feature type="domain" description="MPN" evidence="14">
    <location>
        <begin position="43"/>
        <end position="183"/>
    </location>
</feature>
<dbReference type="OMA" id="RYDINAH"/>
<name>A0A1U7LKA8_NEOID</name>
<evidence type="ECO:0000256" key="9">
    <source>
        <dbReference type="ARBA" id="ARBA00022790"/>
    </source>
</evidence>
<keyword evidence="11" id="KW-0862">Zinc</keyword>
<gene>
    <name evidence="15" type="ORF">NEOLI_004233</name>
</gene>
<keyword evidence="16" id="KW-1185">Reference proteome</keyword>
<evidence type="ECO:0000256" key="13">
    <source>
        <dbReference type="ARBA" id="ARBA00023242"/>
    </source>
</evidence>
<dbReference type="Pfam" id="PF01398">
    <property type="entry name" value="JAB"/>
    <property type="match status" value="1"/>
</dbReference>
<evidence type="ECO:0000256" key="5">
    <source>
        <dbReference type="ARBA" id="ARBA00014880"/>
    </source>
</evidence>
<evidence type="ECO:0000256" key="8">
    <source>
        <dbReference type="ARBA" id="ARBA00022723"/>
    </source>
</evidence>
<dbReference type="GO" id="GO:0000338">
    <property type="term" value="P:protein deneddylation"/>
    <property type="evidence" value="ECO:0007669"/>
    <property type="project" value="EnsemblFungi"/>
</dbReference>
<comment type="subcellular location">
    <subcellularLocation>
        <location evidence="2">Cytoplasm</location>
    </subcellularLocation>
    <subcellularLocation>
        <location evidence="1">Nucleus</location>
    </subcellularLocation>
</comment>
<keyword evidence="7" id="KW-0645">Protease</keyword>
<evidence type="ECO:0000259" key="14">
    <source>
        <dbReference type="PROSITE" id="PS50249"/>
    </source>
</evidence>
<evidence type="ECO:0000313" key="15">
    <source>
        <dbReference type="EMBL" id="OLL23068.1"/>
    </source>
</evidence>
<evidence type="ECO:0000256" key="6">
    <source>
        <dbReference type="ARBA" id="ARBA00022490"/>
    </source>
</evidence>
<protein>
    <recommendedName>
        <fullName evidence="5">COP9 signalosome complex subunit 5</fullName>
    </recommendedName>
</protein>
<reference evidence="15 16" key="1">
    <citation type="submission" date="2016-04" db="EMBL/GenBank/DDBJ databases">
        <title>Evolutionary innovation and constraint leading to complex multicellularity in the Ascomycota.</title>
        <authorList>
            <person name="Cisse O."/>
            <person name="Nguyen A."/>
            <person name="Hewitt D.A."/>
            <person name="Jedd G."/>
            <person name="Stajich J.E."/>
        </authorList>
    </citation>
    <scope>NUCLEOTIDE SEQUENCE [LARGE SCALE GENOMIC DNA]</scope>
    <source>
        <strain evidence="15 16">DAH-3</strain>
    </source>
</reference>